<sequence>MAKKIIHHKYIIVLFTTIQKHIINNIKLPYLPKMTHLSLKPIDCTITSSMSSQYINI</sequence>
<organism evidence="1 2">
    <name type="scientific">Fulvivirga imtechensis AK7</name>
    <dbReference type="NCBI Taxonomy" id="1237149"/>
    <lineage>
        <taxon>Bacteria</taxon>
        <taxon>Pseudomonadati</taxon>
        <taxon>Bacteroidota</taxon>
        <taxon>Cytophagia</taxon>
        <taxon>Cytophagales</taxon>
        <taxon>Fulvivirgaceae</taxon>
        <taxon>Fulvivirga</taxon>
    </lineage>
</organism>
<dbReference type="AlphaFoldDB" id="L8JSU0"/>
<keyword evidence="2" id="KW-1185">Reference proteome</keyword>
<protein>
    <submittedName>
        <fullName evidence="1">Uncharacterized protein</fullName>
    </submittedName>
</protein>
<dbReference type="EMBL" id="AMZN01000051">
    <property type="protein sequence ID" value="ELR70564.1"/>
    <property type="molecule type" value="Genomic_DNA"/>
</dbReference>
<dbReference type="STRING" id="1237149.C900_03545"/>
<evidence type="ECO:0000313" key="2">
    <source>
        <dbReference type="Proteomes" id="UP000011135"/>
    </source>
</evidence>
<dbReference type="Proteomes" id="UP000011135">
    <property type="component" value="Unassembled WGS sequence"/>
</dbReference>
<gene>
    <name evidence="1" type="ORF">C900_03545</name>
</gene>
<comment type="caution">
    <text evidence="1">The sequence shown here is derived from an EMBL/GenBank/DDBJ whole genome shotgun (WGS) entry which is preliminary data.</text>
</comment>
<name>L8JSU0_9BACT</name>
<proteinExistence type="predicted"/>
<accession>L8JSU0</accession>
<evidence type="ECO:0000313" key="1">
    <source>
        <dbReference type="EMBL" id="ELR70564.1"/>
    </source>
</evidence>
<reference evidence="1 2" key="1">
    <citation type="submission" date="2012-12" db="EMBL/GenBank/DDBJ databases">
        <title>Genome assembly of Fulvivirga imtechensis AK7.</title>
        <authorList>
            <person name="Nupur N."/>
            <person name="Khatri I."/>
            <person name="Kumar R."/>
            <person name="Subramanian S."/>
            <person name="Pinnaka A."/>
        </authorList>
    </citation>
    <scope>NUCLEOTIDE SEQUENCE [LARGE SCALE GENOMIC DNA]</scope>
    <source>
        <strain evidence="1 2">AK7</strain>
    </source>
</reference>